<accession>A0ACB9Y4B0</accession>
<gene>
    <name evidence="1" type="ORF">MKS88_004738</name>
</gene>
<proteinExistence type="predicted"/>
<sequence length="120" mass="13903">MTINKRTENRTLRKKIVSLVTPIFLFLLIVLKFLLSSNSFNYVDNKCDVVTQITKQSSEGTEAQYLLRVGSIFFAFEIFILITGIIYTFIKILKYKIIKENNPKICYNDLCSIISMSFIV</sequence>
<comment type="caution">
    <text evidence="1">The sequence shown here is derived from an EMBL/GenBank/DDBJ whole genome shotgun (WGS) entry which is preliminary data.</text>
</comment>
<dbReference type="EMBL" id="CM043781">
    <property type="protein sequence ID" value="KAI4835528.1"/>
    <property type="molecule type" value="Genomic_DNA"/>
</dbReference>
<keyword evidence="2" id="KW-1185">Reference proteome</keyword>
<protein>
    <submittedName>
        <fullName evidence="1">Uncharacterized protein</fullName>
    </submittedName>
</protein>
<reference evidence="1" key="1">
    <citation type="submission" date="2022-06" db="EMBL/GenBank/DDBJ databases">
        <title>The First Complete Genome of the Simian Malaria Parasite Plasmodium brasilianum.</title>
        <authorList>
            <person name="Bajic M."/>
            <person name="Ravishankar S."/>
        </authorList>
    </citation>
    <scope>NUCLEOTIDE SEQUENCE</scope>
    <source>
        <strain evidence="1">Bolivian I</strain>
    </source>
</reference>
<name>A0ACB9Y4B0_PLABR</name>
<dbReference type="Proteomes" id="UP001056978">
    <property type="component" value="Chromosome 13"/>
</dbReference>
<evidence type="ECO:0000313" key="1">
    <source>
        <dbReference type="EMBL" id="KAI4835528.1"/>
    </source>
</evidence>
<evidence type="ECO:0000313" key="2">
    <source>
        <dbReference type="Proteomes" id="UP001056978"/>
    </source>
</evidence>
<organism evidence="1 2">
    <name type="scientific">Plasmodium brasilianum</name>
    <dbReference type="NCBI Taxonomy" id="5824"/>
    <lineage>
        <taxon>Eukaryota</taxon>
        <taxon>Sar</taxon>
        <taxon>Alveolata</taxon>
        <taxon>Apicomplexa</taxon>
        <taxon>Aconoidasida</taxon>
        <taxon>Haemosporida</taxon>
        <taxon>Plasmodiidae</taxon>
        <taxon>Plasmodium</taxon>
        <taxon>Plasmodium (Plasmodium)</taxon>
    </lineage>
</organism>